<reference evidence="2" key="1">
    <citation type="submission" date="2017-08" db="EMBL/GenBank/DDBJ databases">
        <title>A dynamic microbial community with high functional redundancy inhabits the cold, oxic subseafloor aquifer.</title>
        <authorList>
            <person name="Tully B.J."/>
            <person name="Wheat C.G."/>
            <person name="Glazer B.T."/>
            <person name="Huber J.A."/>
        </authorList>
    </citation>
    <scope>NUCLEOTIDE SEQUENCE [LARGE SCALE GENOMIC DNA]</scope>
</reference>
<dbReference type="Proteomes" id="UP000218113">
    <property type="component" value="Unassembled WGS sequence"/>
</dbReference>
<dbReference type="AlphaFoldDB" id="A0A2A4STH2"/>
<organism evidence="1 2">
    <name type="scientific">SAR324 cluster bacterium</name>
    <dbReference type="NCBI Taxonomy" id="2024889"/>
    <lineage>
        <taxon>Bacteria</taxon>
        <taxon>Deltaproteobacteria</taxon>
        <taxon>SAR324 cluster</taxon>
    </lineage>
</organism>
<feature type="non-terminal residue" evidence="1">
    <location>
        <position position="1"/>
    </location>
</feature>
<sequence length="211" mass="24835">EYTKFCVIRNPYERMLSWYSRFRNGVINDEAVVKANTETSPTNQLFWKVYTKGYKLLNQANTPKKAILFKYWAQLFRLFGQFRPDGEIDFGLRSESVGANLMLAVNNNAENFSEFLQLSKDHHEGIFSKFYDNQLDYISDGNTIIADKILRFEYLARDFAVLAQEIGFAGTLPHTNKSKSRESYRNYYNDASRELVGMRFEKDLDYFQYNF</sequence>
<name>A0A2A4STH2_9DELT</name>
<evidence type="ECO:0008006" key="3">
    <source>
        <dbReference type="Google" id="ProtNLM"/>
    </source>
</evidence>
<protein>
    <recommendedName>
        <fullName evidence="3">Sulfotransferase family protein</fullName>
    </recommendedName>
</protein>
<proteinExistence type="predicted"/>
<gene>
    <name evidence="1" type="ORF">COB67_11490</name>
</gene>
<accession>A0A2A4STH2</accession>
<dbReference type="EMBL" id="NVSR01000121">
    <property type="protein sequence ID" value="PCI24558.1"/>
    <property type="molecule type" value="Genomic_DNA"/>
</dbReference>
<comment type="caution">
    <text evidence="1">The sequence shown here is derived from an EMBL/GenBank/DDBJ whole genome shotgun (WGS) entry which is preliminary data.</text>
</comment>
<evidence type="ECO:0000313" key="2">
    <source>
        <dbReference type="Proteomes" id="UP000218113"/>
    </source>
</evidence>
<evidence type="ECO:0000313" key="1">
    <source>
        <dbReference type="EMBL" id="PCI24558.1"/>
    </source>
</evidence>